<dbReference type="PROSITE" id="PS50110">
    <property type="entry name" value="RESPONSE_REGULATORY"/>
    <property type="match status" value="1"/>
</dbReference>
<feature type="modified residue" description="4-aspartylphosphate" evidence="8">
    <location>
        <position position="57"/>
    </location>
</feature>
<sequence>MKSSEIINILMVDDRPENLLALEAVLSSPDYNLIKAYSGEEALKWVLKEDVAVILLDVQMPGINGFETAQLIRQREKSRHIPIIFITAISQASEHVLQGYSLGAIDYIFKPFNHKTLQLKIEGFVKIHQNLREEIRQRKIIADQLRKSSRQITSILESITDAFFAVDKEWKFTYINKEAERQLGKSKGQLIGKSIWTEYANPPEQMTRAFTRAMEEQVQVQFEVFTQERWRDFHIYPWEAGLSVYLKDITNRKQMEQDIARLDRLNLIGEMAAGISHEVRNPMTTVRGFLQMLSEKNGCIQYEEYFKIMIEELDRANSIITEFLSISKVKSKELVMQSLNPIIEALYPLIQADAVGSDKYVKIELGVIPDLMLDDKEIRQVILNLARNGLDSMGEGGYLTIKTYHDENEVILSVRDQGKGISEDILEKLGTPFFTTKAEGTGLGLATCFGIAARHNAVITLETSPRGTNFLFRFNNPAGI</sequence>
<keyword evidence="5" id="KW-0418">Kinase</keyword>
<keyword evidence="4 8" id="KW-0597">Phosphoprotein</keyword>
<feature type="domain" description="Response regulatory" evidence="10">
    <location>
        <begin position="8"/>
        <end position="125"/>
    </location>
</feature>
<dbReference type="InterPro" id="IPR011006">
    <property type="entry name" value="CheY-like_superfamily"/>
</dbReference>
<dbReference type="InterPro" id="IPR005467">
    <property type="entry name" value="His_kinase_dom"/>
</dbReference>
<feature type="domain" description="Histidine kinase" evidence="9">
    <location>
        <begin position="274"/>
        <end position="478"/>
    </location>
</feature>
<dbReference type="AlphaFoldDB" id="A0AAW7ZAC0"/>
<evidence type="ECO:0000256" key="5">
    <source>
        <dbReference type="ARBA" id="ARBA00022777"/>
    </source>
</evidence>
<dbReference type="Pfam" id="PF00072">
    <property type="entry name" value="Response_reg"/>
    <property type="match status" value="1"/>
</dbReference>
<accession>A0AAW7ZAC0</accession>
<dbReference type="CDD" id="cd00130">
    <property type="entry name" value="PAS"/>
    <property type="match status" value="1"/>
</dbReference>
<evidence type="ECO:0000256" key="1">
    <source>
        <dbReference type="ARBA" id="ARBA00000085"/>
    </source>
</evidence>
<evidence type="ECO:0000256" key="2">
    <source>
        <dbReference type="ARBA" id="ARBA00012438"/>
    </source>
</evidence>
<dbReference type="SMART" id="SM00388">
    <property type="entry name" value="HisKA"/>
    <property type="match status" value="1"/>
</dbReference>
<dbReference type="SUPFAM" id="SSF55785">
    <property type="entry name" value="PYP-like sensor domain (PAS domain)"/>
    <property type="match status" value="1"/>
</dbReference>
<evidence type="ECO:0000259" key="9">
    <source>
        <dbReference type="PROSITE" id="PS50109"/>
    </source>
</evidence>
<dbReference type="SMART" id="SM00448">
    <property type="entry name" value="REC"/>
    <property type="match status" value="1"/>
</dbReference>
<reference evidence="12" key="2">
    <citation type="submission" date="2023-03" db="EMBL/GenBank/DDBJ databases">
        <authorList>
            <person name="Zhang Z."/>
        </authorList>
    </citation>
    <scope>NUCLEOTIDE SEQUENCE</scope>
    <source>
        <strain evidence="12">DSA</strain>
    </source>
</reference>
<dbReference type="SMART" id="SM00387">
    <property type="entry name" value="HATPase_c"/>
    <property type="match status" value="1"/>
</dbReference>
<dbReference type="InterPro" id="IPR035965">
    <property type="entry name" value="PAS-like_dom_sf"/>
</dbReference>
<dbReference type="InterPro" id="IPR001789">
    <property type="entry name" value="Sig_transdc_resp-reg_receiver"/>
</dbReference>
<dbReference type="EMBL" id="JARPTC010000003">
    <property type="protein sequence ID" value="MDO7786223.1"/>
    <property type="molecule type" value="Genomic_DNA"/>
</dbReference>
<comment type="function">
    <text evidence="7">May play the central regulatory role in sporulation. It may be an element of the effector pathway responsible for the activation of sporulation genes in response to nutritional stress. Spo0A may act in concert with spo0H (a sigma factor) to control the expression of some genes that are critical to the sporulation process.</text>
</comment>
<evidence type="ECO:0000256" key="4">
    <source>
        <dbReference type="ARBA" id="ARBA00022553"/>
    </source>
</evidence>
<comment type="caution">
    <text evidence="12">The sequence shown here is derived from an EMBL/GenBank/DDBJ whole genome shotgun (WGS) entry which is preliminary data.</text>
</comment>
<keyword evidence="6" id="KW-0902">Two-component regulatory system</keyword>
<comment type="catalytic activity">
    <reaction evidence="1">
        <text>ATP + protein L-histidine = ADP + protein N-phospho-L-histidine.</text>
        <dbReference type="EC" id="2.7.13.3"/>
    </reaction>
</comment>
<dbReference type="SUPFAM" id="SSF52172">
    <property type="entry name" value="CheY-like"/>
    <property type="match status" value="1"/>
</dbReference>
<evidence type="ECO:0000256" key="6">
    <source>
        <dbReference type="ARBA" id="ARBA00023012"/>
    </source>
</evidence>
<evidence type="ECO:0000259" key="10">
    <source>
        <dbReference type="PROSITE" id="PS50110"/>
    </source>
</evidence>
<evidence type="ECO:0000256" key="7">
    <source>
        <dbReference type="ARBA" id="ARBA00024867"/>
    </source>
</evidence>
<dbReference type="SMART" id="SM00091">
    <property type="entry name" value="PAS"/>
    <property type="match status" value="1"/>
</dbReference>
<dbReference type="PANTHER" id="PTHR43547:SF2">
    <property type="entry name" value="HYBRID SIGNAL TRANSDUCTION HISTIDINE KINASE C"/>
    <property type="match status" value="1"/>
</dbReference>
<protein>
    <recommendedName>
        <fullName evidence="3">Stage 0 sporulation protein A homolog</fullName>
        <ecNumber evidence="2">2.7.13.3</ecNumber>
    </recommendedName>
</protein>
<dbReference type="InterPro" id="IPR003594">
    <property type="entry name" value="HATPase_dom"/>
</dbReference>
<feature type="domain" description="PAS" evidence="11">
    <location>
        <begin position="148"/>
        <end position="202"/>
    </location>
</feature>
<keyword evidence="13" id="KW-1185">Reference proteome</keyword>
<dbReference type="NCBIfam" id="TIGR00229">
    <property type="entry name" value="sensory_box"/>
    <property type="match status" value="1"/>
</dbReference>
<dbReference type="Pfam" id="PF00512">
    <property type="entry name" value="HisKA"/>
    <property type="match status" value="1"/>
</dbReference>
<dbReference type="CDD" id="cd00082">
    <property type="entry name" value="HisKA"/>
    <property type="match status" value="1"/>
</dbReference>
<dbReference type="InterPro" id="IPR013656">
    <property type="entry name" value="PAS_4"/>
</dbReference>
<evidence type="ECO:0000256" key="8">
    <source>
        <dbReference type="PROSITE-ProRule" id="PRU00169"/>
    </source>
</evidence>
<dbReference type="PROSITE" id="PS50112">
    <property type="entry name" value="PAS"/>
    <property type="match status" value="1"/>
</dbReference>
<dbReference type="Gene3D" id="1.10.287.130">
    <property type="match status" value="1"/>
</dbReference>
<dbReference type="InterPro" id="IPR036097">
    <property type="entry name" value="HisK_dim/P_sf"/>
</dbReference>
<evidence type="ECO:0000256" key="3">
    <source>
        <dbReference type="ARBA" id="ARBA00018672"/>
    </source>
</evidence>
<dbReference type="PANTHER" id="PTHR43547">
    <property type="entry name" value="TWO-COMPONENT HISTIDINE KINASE"/>
    <property type="match status" value="1"/>
</dbReference>
<evidence type="ECO:0000259" key="11">
    <source>
        <dbReference type="PROSITE" id="PS50112"/>
    </source>
</evidence>
<dbReference type="InterPro" id="IPR004358">
    <property type="entry name" value="Sig_transdc_His_kin-like_C"/>
</dbReference>
<dbReference type="SUPFAM" id="SSF47384">
    <property type="entry name" value="Homodimeric domain of signal transducing histidine kinase"/>
    <property type="match status" value="1"/>
</dbReference>
<dbReference type="SUPFAM" id="SSF55874">
    <property type="entry name" value="ATPase domain of HSP90 chaperone/DNA topoisomerase II/histidine kinase"/>
    <property type="match status" value="1"/>
</dbReference>
<gene>
    <name evidence="12" type="ORF">P6N53_03170</name>
</gene>
<dbReference type="RefSeq" id="WP_304541117.1">
    <property type="nucleotide sequence ID" value="NZ_JARPTC010000003.1"/>
</dbReference>
<dbReference type="Pfam" id="PF08448">
    <property type="entry name" value="PAS_4"/>
    <property type="match status" value="1"/>
</dbReference>
<organism evidence="12 13">
    <name type="scientific">Desulforamulus aquiferis</name>
    <dbReference type="NCBI Taxonomy" id="1397668"/>
    <lineage>
        <taxon>Bacteria</taxon>
        <taxon>Bacillati</taxon>
        <taxon>Bacillota</taxon>
        <taxon>Clostridia</taxon>
        <taxon>Eubacteriales</taxon>
        <taxon>Peptococcaceae</taxon>
        <taxon>Desulforamulus</taxon>
    </lineage>
</organism>
<name>A0AAW7ZAC0_9FIRM</name>
<dbReference type="Gene3D" id="3.30.565.10">
    <property type="entry name" value="Histidine kinase-like ATPase, C-terminal domain"/>
    <property type="match status" value="1"/>
</dbReference>
<dbReference type="Gene3D" id="3.30.450.20">
    <property type="entry name" value="PAS domain"/>
    <property type="match status" value="1"/>
</dbReference>
<dbReference type="PROSITE" id="PS50109">
    <property type="entry name" value="HIS_KIN"/>
    <property type="match status" value="1"/>
</dbReference>
<dbReference type="GO" id="GO:0000155">
    <property type="term" value="F:phosphorelay sensor kinase activity"/>
    <property type="evidence" value="ECO:0007669"/>
    <property type="project" value="InterPro"/>
</dbReference>
<dbReference type="PRINTS" id="PR00344">
    <property type="entry name" value="BCTRLSENSOR"/>
</dbReference>
<evidence type="ECO:0000313" key="12">
    <source>
        <dbReference type="EMBL" id="MDO7786223.1"/>
    </source>
</evidence>
<reference evidence="12" key="1">
    <citation type="journal article" date="2023" name="J. Hazard. Mater.">
        <title>Anaerobic biodegradation of pyrene and benzo[a]pyrene by a new sulfate-reducing Desulforamulus aquiferis strain DSA.</title>
        <authorList>
            <person name="Zhang Z."/>
            <person name="Sun J."/>
            <person name="Gong X."/>
            <person name="Wang C."/>
            <person name="Wang H."/>
        </authorList>
    </citation>
    <scope>NUCLEOTIDE SEQUENCE</scope>
    <source>
        <strain evidence="12">DSA</strain>
    </source>
</reference>
<dbReference type="Pfam" id="PF02518">
    <property type="entry name" value="HATPase_c"/>
    <property type="match status" value="1"/>
</dbReference>
<dbReference type="Gene3D" id="3.40.50.2300">
    <property type="match status" value="1"/>
</dbReference>
<proteinExistence type="predicted"/>
<evidence type="ECO:0000313" key="13">
    <source>
        <dbReference type="Proteomes" id="UP001172911"/>
    </source>
</evidence>
<dbReference type="InterPro" id="IPR003661">
    <property type="entry name" value="HisK_dim/P_dom"/>
</dbReference>
<dbReference type="EC" id="2.7.13.3" evidence="2"/>
<dbReference type="Proteomes" id="UP001172911">
    <property type="component" value="Unassembled WGS sequence"/>
</dbReference>
<dbReference type="InterPro" id="IPR000014">
    <property type="entry name" value="PAS"/>
</dbReference>
<keyword evidence="5" id="KW-0808">Transferase</keyword>
<dbReference type="InterPro" id="IPR036890">
    <property type="entry name" value="HATPase_C_sf"/>
</dbReference>